<sequence length="372" mass="39783">MVKKYIIIGSGILGASTAYYLSKAGADVTVLDRKDKGQATDAAAGIVCPWLSQRRNKAWYTLAKGGARVYPQLIEELSKDGESDTGYAQVGAISLHTDEDKLIAMRDRALKRREDAPEIGEITLLNPEQTKALFPLLKDGYGSVHVSGAARVDGRKLREALIRGAKKHGATFISWDASIVHDGNQVIGVKANGTTIKANTVIAATGAWMNELFEPLEINFNITPQRAQIMHINVGDLDTSALPVVMPPSNQYLLGFDDKRIVAGSTHEDEAGFDYHTTIGGQHEILSKALEFAPGLASGTHLETRVGFRPVAPGFLPVIGQLPGFNNLLLANGLGASGITMGPYIGKQLANIALGNEIDIDLADYDVAGAIK</sequence>
<dbReference type="EMBL" id="NPMS01000009">
    <property type="protein sequence ID" value="OZU87544.1"/>
    <property type="molecule type" value="Genomic_DNA"/>
</dbReference>
<feature type="domain" description="FAD dependent oxidoreductase" evidence="5">
    <location>
        <begin position="5"/>
        <end position="351"/>
    </location>
</feature>
<dbReference type="PANTHER" id="PTHR13847">
    <property type="entry name" value="SARCOSINE DEHYDROGENASE-RELATED"/>
    <property type="match status" value="1"/>
</dbReference>
<name>A0A265N7V0_9BACI</name>
<dbReference type="Proteomes" id="UP000216498">
    <property type="component" value="Unassembled WGS sequence"/>
</dbReference>
<evidence type="ECO:0000256" key="3">
    <source>
        <dbReference type="ARBA" id="ARBA00022630"/>
    </source>
</evidence>
<evidence type="ECO:0000313" key="6">
    <source>
        <dbReference type="EMBL" id="OZU87544.1"/>
    </source>
</evidence>
<dbReference type="InterPro" id="IPR006076">
    <property type="entry name" value="FAD-dep_OxRdtase"/>
</dbReference>
<dbReference type="GO" id="GO:0016491">
    <property type="term" value="F:oxidoreductase activity"/>
    <property type="evidence" value="ECO:0007669"/>
    <property type="project" value="UniProtKB-KW"/>
</dbReference>
<dbReference type="InterPro" id="IPR036188">
    <property type="entry name" value="FAD/NAD-bd_sf"/>
</dbReference>
<evidence type="ECO:0000256" key="1">
    <source>
        <dbReference type="ARBA" id="ARBA00001974"/>
    </source>
</evidence>
<dbReference type="Gene3D" id="3.30.9.10">
    <property type="entry name" value="D-Amino Acid Oxidase, subunit A, domain 2"/>
    <property type="match status" value="1"/>
</dbReference>
<dbReference type="GO" id="GO:0005737">
    <property type="term" value="C:cytoplasm"/>
    <property type="evidence" value="ECO:0007669"/>
    <property type="project" value="TreeGrafter"/>
</dbReference>
<organism evidence="6 7">
    <name type="scientific">Virgibacillus indicus</name>
    <dbReference type="NCBI Taxonomy" id="2024554"/>
    <lineage>
        <taxon>Bacteria</taxon>
        <taxon>Bacillati</taxon>
        <taxon>Bacillota</taxon>
        <taxon>Bacilli</taxon>
        <taxon>Bacillales</taxon>
        <taxon>Bacillaceae</taxon>
        <taxon>Virgibacillus</taxon>
    </lineage>
</organism>
<gene>
    <name evidence="6" type="ORF">CIL03_15745</name>
</gene>
<dbReference type="RefSeq" id="WP_094886846.1">
    <property type="nucleotide sequence ID" value="NZ_NPMS01000009.1"/>
</dbReference>
<dbReference type="SUPFAM" id="SSF54373">
    <property type="entry name" value="FAD-linked reductases, C-terminal domain"/>
    <property type="match status" value="1"/>
</dbReference>
<keyword evidence="7" id="KW-1185">Reference proteome</keyword>
<keyword evidence="3" id="KW-0285">Flavoprotein</keyword>
<keyword evidence="4" id="KW-0560">Oxidoreductase</keyword>
<evidence type="ECO:0000259" key="5">
    <source>
        <dbReference type="Pfam" id="PF01266"/>
    </source>
</evidence>
<dbReference type="AlphaFoldDB" id="A0A265N7V0"/>
<evidence type="ECO:0000256" key="4">
    <source>
        <dbReference type="ARBA" id="ARBA00023002"/>
    </source>
</evidence>
<comment type="caution">
    <text evidence="6">The sequence shown here is derived from an EMBL/GenBank/DDBJ whole genome shotgun (WGS) entry which is preliminary data.</text>
</comment>
<reference evidence="6 7" key="1">
    <citation type="submission" date="2017-08" db="EMBL/GenBank/DDBJ databases">
        <title>Virgibacillus indicus sp. nov. and Virgibacillus profoundi sp. nov, two moderately halophilic bacteria isolated from marine sediment by using the Microfluidic Streak Plate.</title>
        <authorList>
            <person name="Xu B."/>
            <person name="Hu B."/>
            <person name="Wang J."/>
            <person name="Zhu Y."/>
            <person name="Huang L."/>
            <person name="Du W."/>
            <person name="Huang Y."/>
        </authorList>
    </citation>
    <scope>NUCLEOTIDE SEQUENCE [LARGE SCALE GENOMIC DNA]</scope>
    <source>
        <strain evidence="6 7">IO3-P2-C2</strain>
    </source>
</reference>
<dbReference type="Gene3D" id="3.50.50.60">
    <property type="entry name" value="FAD/NAD(P)-binding domain"/>
    <property type="match status" value="1"/>
</dbReference>
<evidence type="ECO:0000313" key="7">
    <source>
        <dbReference type="Proteomes" id="UP000216498"/>
    </source>
</evidence>
<dbReference type="SUPFAM" id="SSF51905">
    <property type="entry name" value="FAD/NAD(P)-binding domain"/>
    <property type="match status" value="1"/>
</dbReference>
<dbReference type="OrthoDB" id="9805337at2"/>
<dbReference type="PANTHER" id="PTHR13847:SF286">
    <property type="entry name" value="D-AMINO ACID DEHYDROGENASE"/>
    <property type="match status" value="1"/>
</dbReference>
<comment type="similarity">
    <text evidence="2">Belongs to the DadA oxidoreductase family.</text>
</comment>
<proteinExistence type="inferred from homology"/>
<accession>A0A265N7V0</accession>
<protein>
    <submittedName>
        <fullName evidence="6">FAD-dependent oxidoreductase</fullName>
    </submittedName>
</protein>
<evidence type="ECO:0000256" key="2">
    <source>
        <dbReference type="ARBA" id="ARBA00009410"/>
    </source>
</evidence>
<dbReference type="Pfam" id="PF01266">
    <property type="entry name" value="DAO"/>
    <property type="match status" value="1"/>
</dbReference>
<comment type="cofactor">
    <cofactor evidence="1">
        <name>FAD</name>
        <dbReference type="ChEBI" id="CHEBI:57692"/>
    </cofactor>
</comment>